<organism evidence="2 3">
    <name type="scientific">Bartonella harrusi</name>
    <dbReference type="NCBI Taxonomy" id="2961895"/>
    <lineage>
        <taxon>Bacteria</taxon>
        <taxon>Pseudomonadati</taxon>
        <taxon>Pseudomonadota</taxon>
        <taxon>Alphaproteobacteria</taxon>
        <taxon>Hyphomicrobiales</taxon>
        <taxon>Bartonellaceae</taxon>
        <taxon>Bartonella</taxon>
    </lineage>
</organism>
<gene>
    <name evidence="2" type="ORF">NMK50_09280</name>
</gene>
<keyword evidence="1" id="KW-0175">Coiled coil</keyword>
<dbReference type="SUPFAM" id="SSF101082">
    <property type="entry name" value="Typo IV secretion system protein TraC"/>
    <property type="match status" value="1"/>
</dbReference>
<dbReference type="InterPro" id="IPR014158">
    <property type="entry name" value="T4SS_VirB5"/>
</dbReference>
<sequence>MKKIITTITAITMVVISVTPSLTQTRYFPNFFYWFSSPKKPTPPTPPKPPIVKPSPIPKLLTELIDLTKQKLEQNKEQLEQTKKTNQFITGNRNFTAENFKTMQTDLGSFFLKDPQLIYKINNHPTTSVSFKDILQEEEISTTVRESRNSIKKRIQNAAVIDKAVSLQTFQETENRFKQISGLVEKINATADLKGIAELQARIKGILAMIENETTKLQMVAHSRDAEQTLIKQQKQKRNMKILNSENKAMPTIRFTR</sequence>
<dbReference type="Pfam" id="PF07996">
    <property type="entry name" value="T4SS"/>
    <property type="match status" value="1"/>
</dbReference>
<proteinExistence type="predicted"/>
<dbReference type="RefSeq" id="WP_254770214.1">
    <property type="nucleotide sequence ID" value="NZ_CP101114.1"/>
</dbReference>
<dbReference type="EMBL" id="CP101114">
    <property type="protein sequence ID" value="UTO28309.1"/>
    <property type="molecule type" value="Genomic_DNA"/>
</dbReference>
<dbReference type="InterPro" id="IPR023220">
    <property type="entry name" value="T4SS_VirB5-domain"/>
</dbReference>
<evidence type="ECO:0000313" key="2">
    <source>
        <dbReference type="EMBL" id="UTO28309.1"/>
    </source>
</evidence>
<name>A0ABY5ESC7_9HYPH</name>
<evidence type="ECO:0000256" key="1">
    <source>
        <dbReference type="SAM" id="Coils"/>
    </source>
</evidence>
<dbReference type="Proteomes" id="UP001059475">
    <property type="component" value="Chromosome"/>
</dbReference>
<protein>
    <submittedName>
        <fullName evidence="2">Conjugal transfer protein</fullName>
    </submittedName>
</protein>
<keyword evidence="3" id="KW-1185">Reference proteome</keyword>
<evidence type="ECO:0000313" key="3">
    <source>
        <dbReference type="Proteomes" id="UP001059475"/>
    </source>
</evidence>
<reference evidence="2" key="1">
    <citation type="submission" date="2022-07" db="EMBL/GenBank/DDBJ databases">
        <title>First report of Bartonella spp. in marsupials in Brazil, with a description of Bartonella harrusi sp. nov. and new proposal for taxonomic reclassification of species of the genus Bartonella.</title>
        <authorList>
            <person name="Amaral R.B."/>
        </authorList>
    </citation>
    <scope>NUCLEOTIDE SEQUENCE</scope>
    <source>
        <strain evidence="2">117A</strain>
    </source>
</reference>
<dbReference type="Gene3D" id="1.20.58.430">
    <property type="entry name" value="Type IV secretion system, VirB5-domain"/>
    <property type="match status" value="1"/>
</dbReference>
<dbReference type="CDD" id="cd14262">
    <property type="entry name" value="VirB5_like"/>
    <property type="match status" value="1"/>
</dbReference>
<feature type="coiled-coil region" evidence="1">
    <location>
        <begin position="62"/>
        <end position="89"/>
    </location>
</feature>
<accession>A0ABY5ESC7</accession>